<dbReference type="PANTHER" id="PTHR24421">
    <property type="entry name" value="NITRATE/NITRITE SENSOR PROTEIN NARX-RELATED"/>
    <property type="match status" value="1"/>
</dbReference>
<evidence type="ECO:0000259" key="13">
    <source>
        <dbReference type="Pfam" id="PF23539"/>
    </source>
</evidence>
<evidence type="ECO:0000256" key="9">
    <source>
        <dbReference type="SAM" id="MobiDB-lite"/>
    </source>
</evidence>
<keyword evidence="4" id="KW-0808">Transferase</keyword>
<dbReference type="InterPro" id="IPR003594">
    <property type="entry name" value="HATPase_dom"/>
</dbReference>
<protein>
    <recommendedName>
        <fullName evidence="2">histidine kinase</fullName>
        <ecNumber evidence="2">2.7.13.3</ecNumber>
    </recommendedName>
</protein>
<feature type="compositionally biased region" description="Basic and acidic residues" evidence="9">
    <location>
        <begin position="354"/>
        <end position="373"/>
    </location>
</feature>
<dbReference type="RefSeq" id="WP_189859381.1">
    <property type="nucleotide sequence ID" value="NZ_BMVW01000005.1"/>
</dbReference>
<dbReference type="GO" id="GO:0005524">
    <property type="term" value="F:ATP binding"/>
    <property type="evidence" value="ECO:0007669"/>
    <property type="project" value="UniProtKB-KW"/>
</dbReference>
<feature type="transmembrane region" description="Helical" evidence="10">
    <location>
        <begin position="48"/>
        <end position="67"/>
    </location>
</feature>
<dbReference type="EC" id="2.7.13.3" evidence="2"/>
<evidence type="ECO:0000256" key="1">
    <source>
        <dbReference type="ARBA" id="ARBA00000085"/>
    </source>
</evidence>
<dbReference type="InterPro" id="IPR055558">
    <property type="entry name" value="DUF7134"/>
</dbReference>
<sequence>MSTFQRVRSWLRAHPLAPDAVLAAGVLVCMIVGSFVDPHAEAGAKWGARTPEPLGLALMVLAAAALILRRRSPVPVLAVTVVFALAEFTTGGPRAPLAMSVVVALYTVASATDRPTTWRVGLLTMVVLTGVAMLAGPLPWYAQENLGLFAWTGMAAAAGDAVRSRRAFVNAIRERADRAERTREEEARRRVAEERLRIARDLHDVVAHHIALVNVQAGVAAHVMDKRPDQAKEALAHVREASRSALDELRATVGLLRQSGDPEAPTEPAPGLNRLDELAGTFRNAGLTVEVARADHGTELPAAVDLAAYRVIQEALTNVRKHAGPAAKAEVSVVRVGPDIEITVLDDGTGTRAGRADDGARAESGHGPVEDSGGHGLLGMRERVTALGGTCTAGPRYGGGFRVHAILPVDSRTAAAADTV</sequence>
<name>A0A918PIJ7_9ACTN</name>
<dbReference type="InterPro" id="IPR050482">
    <property type="entry name" value="Sensor_HK_TwoCompSys"/>
</dbReference>
<accession>A0A918PIJ7</accession>
<evidence type="ECO:0000256" key="7">
    <source>
        <dbReference type="ARBA" id="ARBA00022840"/>
    </source>
</evidence>
<dbReference type="Gene3D" id="1.20.5.1930">
    <property type="match status" value="1"/>
</dbReference>
<dbReference type="SUPFAM" id="SSF55874">
    <property type="entry name" value="ATPase domain of HSP90 chaperone/DNA topoisomerase II/histidine kinase"/>
    <property type="match status" value="1"/>
</dbReference>
<dbReference type="Gene3D" id="3.30.565.10">
    <property type="entry name" value="Histidine kinase-like ATPase, C-terminal domain"/>
    <property type="match status" value="1"/>
</dbReference>
<dbReference type="AlphaFoldDB" id="A0A918PIJ7"/>
<dbReference type="EMBL" id="BMVW01000005">
    <property type="protein sequence ID" value="GGZ09873.1"/>
    <property type="molecule type" value="Genomic_DNA"/>
</dbReference>
<reference evidence="14" key="2">
    <citation type="submission" date="2020-09" db="EMBL/GenBank/DDBJ databases">
        <authorList>
            <person name="Sun Q."/>
            <person name="Ohkuma M."/>
        </authorList>
    </citation>
    <scope>NUCLEOTIDE SEQUENCE</scope>
    <source>
        <strain evidence="14">JCM 4815</strain>
    </source>
</reference>
<evidence type="ECO:0000259" key="11">
    <source>
        <dbReference type="Pfam" id="PF02518"/>
    </source>
</evidence>
<dbReference type="InterPro" id="IPR011712">
    <property type="entry name" value="Sig_transdc_His_kin_sub3_dim/P"/>
</dbReference>
<dbReference type="InterPro" id="IPR036890">
    <property type="entry name" value="HATPase_C_sf"/>
</dbReference>
<evidence type="ECO:0000259" key="12">
    <source>
        <dbReference type="Pfam" id="PF07730"/>
    </source>
</evidence>
<keyword evidence="10" id="KW-1133">Transmembrane helix</keyword>
<keyword evidence="8" id="KW-0902">Two-component regulatory system</keyword>
<keyword evidence="15" id="KW-1185">Reference proteome</keyword>
<dbReference type="Pfam" id="PF07730">
    <property type="entry name" value="HisKA_3"/>
    <property type="match status" value="1"/>
</dbReference>
<feature type="region of interest" description="Disordered" evidence="9">
    <location>
        <begin position="348"/>
        <end position="376"/>
    </location>
</feature>
<evidence type="ECO:0000313" key="14">
    <source>
        <dbReference type="EMBL" id="GGZ09873.1"/>
    </source>
</evidence>
<evidence type="ECO:0000313" key="15">
    <source>
        <dbReference type="Proteomes" id="UP000622166"/>
    </source>
</evidence>
<dbReference type="GO" id="GO:0046983">
    <property type="term" value="F:protein dimerization activity"/>
    <property type="evidence" value="ECO:0007669"/>
    <property type="project" value="InterPro"/>
</dbReference>
<evidence type="ECO:0000256" key="4">
    <source>
        <dbReference type="ARBA" id="ARBA00022679"/>
    </source>
</evidence>
<feature type="domain" description="DUF7134" evidence="13">
    <location>
        <begin position="8"/>
        <end position="166"/>
    </location>
</feature>
<evidence type="ECO:0000256" key="2">
    <source>
        <dbReference type="ARBA" id="ARBA00012438"/>
    </source>
</evidence>
<dbReference type="Pfam" id="PF23539">
    <property type="entry name" value="DUF7134"/>
    <property type="match status" value="1"/>
</dbReference>
<evidence type="ECO:0000256" key="10">
    <source>
        <dbReference type="SAM" id="Phobius"/>
    </source>
</evidence>
<keyword evidence="6 14" id="KW-0418">Kinase</keyword>
<gene>
    <name evidence="14" type="ORF">GCM10010365_31290</name>
</gene>
<comment type="catalytic activity">
    <reaction evidence="1">
        <text>ATP + protein L-histidine = ADP + protein N-phospho-L-histidine.</text>
        <dbReference type="EC" id="2.7.13.3"/>
    </reaction>
</comment>
<keyword evidence="5" id="KW-0547">Nucleotide-binding</keyword>
<evidence type="ECO:0000256" key="5">
    <source>
        <dbReference type="ARBA" id="ARBA00022741"/>
    </source>
</evidence>
<feature type="transmembrane region" description="Helical" evidence="10">
    <location>
        <begin position="120"/>
        <end position="140"/>
    </location>
</feature>
<reference evidence="14" key="1">
    <citation type="journal article" date="2014" name="Int. J. Syst. Evol. Microbiol.">
        <title>Complete genome sequence of Corynebacterium casei LMG S-19264T (=DSM 44701T), isolated from a smear-ripened cheese.</title>
        <authorList>
            <consortium name="US DOE Joint Genome Institute (JGI-PGF)"/>
            <person name="Walter F."/>
            <person name="Albersmeier A."/>
            <person name="Kalinowski J."/>
            <person name="Ruckert C."/>
        </authorList>
    </citation>
    <scope>NUCLEOTIDE SEQUENCE</scope>
    <source>
        <strain evidence="14">JCM 4815</strain>
    </source>
</reference>
<dbReference type="GO" id="GO:0000155">
    <property type="term" value="F:phosphorelay sensor kinase activity"/>
    <property type="evidence" value="ECO:0007669"/>
    <property type="project" value="InterPro"/>
</dbReference>
<evidence type="ECO:0000256" key="8">
    <source>
        <dbReference type="ARBA" id="ARBA00023012"/>
    </source>
</evidence>
<feature type="domain" description="Signal transduction histidine kinase subgroup 3 dimerisation and phosphoacceptor" evidence="12">
    <location>
        <begin position="194"/>
        <end position="259"/>
    </location>
</feature>
<comment type="caution">
    <text evidence="14">The sequence shown here is derived from an EMBL/GenBank/DDBJ whole genome shotgun (WGS) entry which is preliminary data.</text>
</comment>
<dbReference type="Proteomes" id="UP000622166">
    <property type="component" value="Unassembled WGS sequence"/>
</dbReference>
<feature type="domain" description="Histidine kinase/HSP90-like ATPase" evidence="11">
    <location>
        <begin position="307"/>
        <end position="410"/>
    </location>
</feature>
<dbReference type="PANTHER" id="PTHR24421:SF10">
    <property type="entry name" value="NITRATE_NITRITE SENSOR PROTEIN NARQ"/>
    <property type="match status" value="1"/>
</dbReference>
<feature type="transmembrane region" description="Helical" evidence="10">
    <location>
        <begin position="20"/>
        <end position="36"/>
    </location>
</feature>
<proteinExistence type="predicted"/>
<evidence type="ECO:0000256" key="6">
    <source>
        <dbReference type="ARBA" id="ARBA00022777"/>
    </source>
</evidence>
<dbReference type="Pfam" id="PF02518">
    <property type="entry name" value="HATPase_c"/>
    <property type="match status" value="1"/>
</dbReference>
<keyword evidence="10" id="KW-0812">Transmembrane</keyword>
<keyword evidence="10" id="KW-0472">Membrane</keyword>
<keyword evidence="7" id="KW-0067">ATP-binding</keyword>
<dbReference type="CDD" id="cd16917">
    <property type="entry name" value="HATPase_UhpB-NarQ-NarX-like"/>
    <property type="match status" value="1"/>
</dbReference>
<dbReference type="GO" id="GO:0016020">
    <property type="term" value="C:membrane"/>
    <property type="evidence" value="ECO:0007669"/>
    <property type="project" value="InterPro"/>
</dbReference>
<keyword evidence="3" id="KW-0597">Phosphoprotein</keyword>
<organism evidence="14 15">
    <name type="scientific">Streptomyces poonensis</name>
    <dbReference type="NCBI Taxonomy" id="68255"/>
    <lineage>
        <taxon>Bacteria</taxon>
        <taxon>Bacillati</taxon>
        <taxon>Actinomycetota</taxon>
        <taxon>Actinomycetes</taxon>
        <taxon>Kitasatosporales</taxon>
        <taxon>Streptomycetaceae</taxon>
        <taxon>Streptomyces</taxon>
    </lineage>
</organism>
<evidence type="ECO:0000256" key="3">
    <source>
        <dbReference type="ARBA" id="ARBA00022553"/>
    </source>
</evidence>